<dbReference type="EMBL" id="CADEAL010004453">
    <property type="protein sequence ID" value="CAB1459944.1"/>
    <property type="molecule type" value="Genomic_DNA"/>
</dbReference>
<organism evidence="1 2">
    <name type="scientific">Pleuronectes platessa</name>
    <name type="common">European plaice</name>
    <dbReference type="NCBI Taxonomy" id="8262"/>
    <lineage>
        <taxon>Eukaryota</taxon>
        <taxon>Metazoa</taxon>
        <taxon>Chordata</taxon>
        <taxon>Craniata</taxon>
        <taxon>Vertebrata</taxon>
        <taxon>Euteleostomi</taxon>
        <taxon>Actinopterygii</taxon>
        <taxon>Neopterygii</taxon>
        <taxon>Teleostei</taxon>
        <taxon>Neoteleostei</taxon>
        <taxon>Acanthomorphata</taxon>
        <taxon>Carangaria</taxon>
        <taxon>Pleuronectiformes</taxon>
        <taxon>Pleuronectoidei</taxon>
        <taxon>Pleuronectidae</taxon>
        <taxon>Pleuronectes</taxon>
    </lineage>
</organism>
<evidence type="ECO:0000313" key="1">
    <source>
        <dbReference type="EMBL" id="CAB1459944.1"/>
    </source>
</evidence>
<proteinExistence type="predicted"/>
<gene>
    <name evidence="1" type="ORF">PLEPLA_LOCUS47781</name>
</gene>
<dbReference type="Proteomes" id="UP001153269">
    <property type="component" value="Unassembled WGS sequence"/>
</dbReference>
<sequence>MRAPSLPLGGALPAGALPAVGVALYRHLFKEEAAFYSPSLWLLASILDSVAELAGGKELLRRRPTSTVARQRGKVKPCPLIVYQQPRVSGRGPAVLAPLEFGAFAEALALFMLDHFEGKAKEEIKFRPSAERRDPVQVLAILKVLYGCAQSDQFVEHVLDSSLRQEQLNRLTQTVASLQAPRSQGASSLEILLESVRVSELRFDALLIQQLGRTHAPLHRPISPGNRKTEDH</sequence>
<evidence type="ECO:0000313" key="2">
    <source>
        <dbReference type="Proteomes" id="UP001153269"/>
    </source>
</evidence>
<reference evidence="1" key="1">
    <citation type="submission" date="2020-03" db="EMBL/GenBank/DDBJ databases">
        <authorList>
            <person name="Weist P."/>
        </authorList>
    </citation>
    <scope>NUCLEOTIDE SEQUENCE</scope>
</reference>
<name>A0A9N7ZFB2_PLEPL</name>
<keyword evidence="2" id="KW-1185">Reference proteome</keyword>
<comment type="caution">
    <text evidence="1">The sequence shown here is derived from an EMBL/GenBank/DDBJ whole genome shotgun (WGS) entry which is preliminary data.</text>
</comment>
<protein>
    <submittedName>
        <fullName evidence="1">Uncharacterized protein</fullName>
    </submittedName>
</protein>
<dbReference type="AlphaFoldDB" id="A0A9N7ZFB2"/>
<accession>A0A9N7ZFB2</accession>